<dbReference type="Pfam" id="PF02140">
    <property type="entry name" value="SUEL_Lectin"/>
    <property type="match status" value="1"/>
</dbReference>
<dbReference type="CDD" id="cd22842">
    <property type="entry name" value="Gal_Rha_Lectin_BGal"/>
    <property type="match status" value="1"/>
</dbReference>
<evidence type="ECO:0000313" key="2">
    <source>
        <dbReference type="EMBL" id="GGE26709.1"/>
    </source>
</evidence>
<sequence>MKIKRLKNSTISKEVSKGLLALSCIALFGFNNSYAQIGIGTTSPDDSAILELQSSNSGFLPPRLTNEQRDLLTTPANGLMIYNYSSQCVQVFNALHWFDLCTKEEIIKPLFAEVNENGTINLQAPEGYVFNEVSFASYGTPTGSNGDYQLGSCHAANSESIVENLALGNNSFSISASNGVFGDPCGGVVKKLFLAISYAKLL</sequence>
<dbReference type="Gene3D" id="2.60.120.740">
    <property type="match status" value="1"/>
</dbReference>
<gene>
    <name evidence="2" type="ORF">GCM10010832_04270</name>
</gene>
<dbReference type="PROSITE" id="PS50228">
    <property type="entry name" value="SUEL_LECTIN"/>
    <property type="match status" value="1"/>
</dbReference>
<organism evidence="2 3">
    <name type="scientific">Psychroflexus planctonicus</name>
    <dbReference type="NCBI Taxonomy" id="1526575"/>
    <lineage>
        <taxon>Bacteria</taxon>
        <taxon>Pseudomonadati</taxon>
        <taxon>Bacteroidota</taxon>
        <taxon>Flavobacteriia</taxon>
        <taxon>Flavobacteriales</taxon>
        <taxon>Flavobacteriaceae</taxon>
        <taxon>Psychroflexus</taxon>
    </lineage>
</organism>
<comment type="caution">
    <text evidence="2">The sequence shown here is derived from an EMBL/GenBank/DDBJ whole genome shotgun (WGS) entry which is preliminary data.</text>
</comment>
<accession>A0ABQ1SE98</accession>
<protein>
    <recommendedName>
        <fullName evidence="1">SUEL-type lectin domain-containing protein</fullName>
    </recommendedName>
</protein>
<feature type="domain" description="SUEL-type lectin" evidence="1">
    <location>
        <begin position="114"/>
        <end position="199"/>
    </location>
</feature>
<dbReference type="Proteomes" id="UP000599179">
    <property type="component" value="Unassembled WGS sequence"/>
</dbReference>
<name>A0ABQ1SE98_9FLAO</name>
<proteinExistence type="predicted"/>
<evidence type="ECO:0000313" key="3">
    <source>
        <dbReference type="Proteomes" id="UP000599179"/>
    </source>
</evidence>
<dbReference type="InterPro" id="IPR000922">
    <property type="entry name" value="Lectin_gal-bd_dom"/>
</dbReference>
<evidence type="ECO:0000259" key="1">
    <source>
        <dbReference type="PROSITE" id="PS50228"/>
    </source>
</evidence>
<dbReference type="InterPro" id="IPR043159">
    <property type="entry name" value="Lectin_gal-bd_sf"/>
</dbReference>
<dbReference type="RefSeq" id="WP_188457425.1">
    <property type="nucleotide sequence ID" value="NZ_BMGM01000001.1"/>
</dbReference>
<reference evidence="3" key="1">
    <citation type="journal article" date="2019" name="Int. J. Syst. Evol. Microbiol.">
        <title>The Global Catalogue of Microorganisms (GCM) 10K type strain sequencing project: providing services to taxonomists for standard genome sequencing and annotation.</title>
        <authorList>
            <consortium name="The Broad Institute Genomics Platform"/>
            <consortium name="The Broad Institute Genome Sequencing Center for Infectious Disease"/>
            <person name="Wu L."/>
            <person name="Ma J."/>
        </authorList>
    </citation>
    <scope>NUCLEOTIDE SEQUENCE [LARGE SCALE GENOMIC DNA]</scope>
    <source>
        <strain evidence="3">CGMCC 1.12931</strain>
    </source>
</reference>
<keyword evidence="3" id="KW-1185">Reference proteome</keyword>
<dbReference type="EMBL" id="BMGM01000001">
    <property type="protein sequence ID" value="GGE26709.1"/>
    <property type="molecule type" value="Genomic_DNA"/>
</dbReference>